<reference evidence="8 9" key="1">
    <citation type="submission" date="2015-07" db="EMBL/GenBank/DDBJ databases">
        <title>Genome sequencing of Kibdelosporangium phytohabitans.</title>
        <authorList>
            <person name="Qin S."/>
            <person name="Xing K."/>
        </authorList>
    </citation>
    <scope>NUCLEOTIDE SEQUENCE [LARGE SCALE GENOMIC DNA]</scope>
    <source>
        <strain evidence="8 9">KLBMP1111</strain>
    </source>
</reference>
<organism evidence="8 9">
    <name type="scientific">Kibdelosporangium phytohabitans</name>
    <dbReference type="NCBI Taxonomy" id="860235"/>
    <lineage>
        <taxon>Bacteria</taxon>
        <taxon>Bacillati</taxon>
        <taxon>Actinomycetota</taxon>
        <taxon>Actinomycetes</taxon>
        <taxon>Pseudonocardiales</taxon>
        <taxon>Pseudonocardiaceae</taxon>
        <taxon>Kibdelosporangium</taxon>
    </lineage>
</organism>
<dbReference type="OrthoDB" id="8988363at2"/>
<dbReference type="PIRSF" id="PIRSF006648">
    <property type="entry name" value="DrrB"/>
    <property type="match status" value="1"/>
</dbReference>
<dbReference type="Pfam" id="PF01061">
    <property type="entry name" value="ABC2_membrane"/>
    <property type="match status" value="1"/>
</dbReference>
<keyword evidence="3 6" id="KW-1133">Transmembrane helix</keyword>
<dbReference type="RefSeq" id="WP_054287880.1">
    <property type="nucleotide sequence ID" value="NZ_CP012752.1"/>
</dbReference>
<proteinExistence type="inferred from homology"/>
<dbReference type="InterPro" id="IPR051784">
    <property type="entry name" value="Nod_factor_ABC_transporter"/>
</dbReference>
<feature type="domain" description="ABC transmembrane type-2" evidence="7">
    <location>
        <begin position="37"/>
        <end position="265"/>
    </location>
</feature>
<evidence type="ECO:0000256" key="6">
    <source>
        <dbReference type="RuleBase" id="RU361157"/>
    </source>
</evidence>
<name>A0A0N9HVF0_9PSEU</name>
<dbReference type="GO" id="GO:0140359">
    <property type="term" value="F:ABC-type transporter activity"/>
    <property type="evidence" value="ECO:0007669"/>
    <property type="project" value="InterPro"/>
</dbReference>
<evidence type="ECO:0000256" key="4">
    <source>
        <dbReference type="ARBA" id="ARBA00023136"/>
    </source>
</evidence>
<evidence type="ECO:0000256" key="2">
    <source>
        <dbReference type="ARBA" id="ARBA00022692"/>
    </source>
</evidence>
<dbReference type="PANTHER" id="PTHR43229:SF2">
    <property type="entry name" value="NODULATION PROTEIN J"/>
    <property type="match status" value="1"/>
</dbReference>
<dbReference type="AlphaFoldDB" id="A0A0N9HVF0"/>
<evidence type="ECO:0000256" key="1">
    <source>
        <dbReference type="ARBA" id="ARBA00004141"/>
    </source>
</evidence>
<dbReference type="InterPro" id="IPR047817">
    <property type="entry name" value="ABC2_TM_bact-type"/>
</dbReference>
<keyword evidence="9" id="KW-1185">Reference proteome</keyword>
<dbReference type="GO" id="GO:0046677">
    <property type="term" value="P:response to antibiotic"/>
    <property type="evidence" value="ECO:0007669"/>
    <property type="project" value="UniProtKB-KW"/>
</dbReference>
<feature type="transmembrane region" description="Helical" evidence="6">
    <location>
        <begin position="116"/>
        <end position="143"/>
    </location>
</feature>
<comment type="subcellular location">
    <subcellularLocation>
        <location evidence="6">Cell membrane</location>
        <topology evidence="6">Multi-pass membrane protein</topology>
    </subcellularLocation>
    <subcellularLocation>
        <location evidence="1">Membrane</location>
        <topology evidence="1">Multi-pass membrane protein</topology>
    </subcellularLocation>
</comment>
<keyword evidence="4 6" id="KW-0472">Membrane</keyword>
<evidence type="ECO:0000313" key="8">
    <source>
        <dbReference type="EMBL" id="ALG05901.1"/>
    </source>
</evidence>
<dbReference type="KEGG" id="kphy:AOZ06_02280"/>
<keyword evidence="5" id="KW-0046">Antibiotic resistance</keyword>
<keyword evidence="6" id="KW-0813">Transport</keyword>
<feature type="transmembrane region" description="Helical" evidence="6">
    <location>
        <begin position="240"/>
        <end position="262"/>
    </location>
</feature>
<sequence length="267" mass="28147">MTTATVSPVTSISPVKAIEHGIILAGRNLRKTLKSPEQLIDVTIMPVIMLLMFVYLFGGAIGGGDRDGYLQMLLPGLMAQTILFATLGTGVGLCTDITKGVFDRFRSMPIARSAPLFGAVLGDAIRFVASSVFLLGFGMILGFDITTDAASALLAVVVTVAFGLCLCWISAWVGMLVKSPQAVPGAMIAFIMPLGFVSNVFVQTGTLPAWLKAFADIQPVSLLAEVNRGLLTGGPVGGPLLGTLAWMAGFVAVFYPLAMVTYRRRVA</sequence>
<evidence type="ECO:0000313" key="9">
    <source>
        <dbReference type="Proteomes" id="UP000063699"/>
    </source>
</evidence>
<keyword evidence="2 6" id="KW-0812">Transmembrane</keyword>
<dbReference type="Proteomes" id="UP000063699">
    <property type="component" value="Chromosome"/>
</dbReference>
<evidence type="ECO:0000256" key="3">
    <source>
        <dbReference type="ARBA" id="ARBA00022989"/>
    </source>
</evidence>
<feature type="transmembrane region" description="Helical" evidence="6">
    <location>
        <begin position="73"/>
        <end position="95"/>
    </location>
</feature>
<gene>
    <name evidence="8" type="ORF">AOZ06_02280</name>
</gene>
<dbReference type="PROSITE" id="PS51012">
    <property type="entry name" value="ABC_TM2"/>
    <property type="match status" value="1"/>
</dbReference>
<feature type="transmembrane region" description="Helical" evidence="6">
    <location>
        <begin position="149"/>
        <end position="171"/>
    </location>
</feature>
<protein>
    <recommendedName>
        <fullName evidence="6">Transport permease protein</fullName>
    </recommendedName>
</protein>
<dbReference type="GO" id="GO:0043190">
    <property type="term" value="C:ATP-binding cassette (ABC) transporter complex"/>
    <property type="evidence" value="ECO:0007669"/>
    <property type="project" value="InterPro"/>
</dbReference>
<evidence type="ECO:0000259" key="7">
    <source>
        <dbReference type="PROSITE" id="PS51012"/>
    </source>
</evidence>
<dbReference type="EMBL" id="CP012752">
    <property type="protein sequence ID" value="ALG05901.1"/>
    <property type="molecule type" value="Genomic_DNA"/>
</dbReference>
<evidence type="ECO:0000256" key="5">
    <source>
        <dbReference type="ARBA" id="ARBA00023251"/>
    </source>
</evidence>
<dbReference type="InterPro" id="IPR000412">
    <property type="entry name" value="ABC_2_transport"/>
</dbReference>
<feature type="transmembrane region" description="Helical" evidence="6">
    <location>
        <begin position="183"/>
        <end position="202"/>
    </location>
</feature>
<dbReference type="PANTHER" id="PTHR43229">
    <property type="entry name" value="NODULATION PROTEIN J"/>
    <property type="match status" value="1"/>
</dbReference>
<dbReference type="InterPro" id="IPR013525">
    <property type="entry name" value="ABC2_TM"/>
</dbReference>
<dbReference type="STRING" id="860235.AOZ06_02280"/>
<keyword evidence="6" id="KW-1003">Cell membrane</keyword>
<accession>A0A0N9HVF0</accession>
<comment type="similarity">
    <text evidence="6">Belongs to the ABC-2 integral membrane protein family.</text>
</comment>
<feature type="transmembrane region" description="Helical" evidence="6">
    <location>
        <begin position="39"/>
        <end position="61"/>
    </location>
</feature>